<dbReference type="AlphaFoldDB" id="A0A927CEU0"/>
<dbReference type="PROSITE" id="PS51257">
    <property type="entry name" value="PROKAR_LIPOPROTEIN"/>
    <property type="match status" value="1"/>
</dbReference>
<name>A0A927CEU0_9BACL</name>
<proteinExistence type="predicted"/>
<comment type="caution">
    <text evidence="1">The sequence shown here is derived from an EMBL/GenBank/DDBJ whole genome shotgun (WGS) entry which is preliminary data.</text>
</comment>
<keyword evidence="2" id="KW-1185">Reference proteome</keyword>
<sequence length="273" mass="31371">MMIKKSSLRTIAVLLILVTISCGATIRNSGITPAAIGGQAEFLSDGYFYELDVRFEQIKEEHRKWHLFDRSGKMAAQAVAAQMMDDLKNDPDALRQHKNFKRYFETFDRMVRKIGRISEELHYFRNTLNAYSNAPVKLEDMITLAAEGEWRLFSAKYHKYDFGGLNGAYNVKFVSADGRFEAVYNTESGEIVTDPVNMGTYNYAPGSIHPMKYYRHYTLDKTPWTNWGNTKEMAYRDIVALESKHGTIISNQNDKTLESRIQDRKSSRSDGNR</sequence>
<evidence type="ECO:0000313" key="1">
    <source>
        <dbReference type="EMBL" id="MBD2866758.1"/>
    </source>
</evidence>
<gene>
    <name evidence="1" type="ORF">IDH45_32795</name>
</gene>
<accession>A0A927CEU0</accession>
<organism evidence="1 2">
    <name type="scientific">Paenibacillus oceani</name>
    <dbReference type="NCBI Taxonomy" id="2772510"/>
    <lineage>
        <taxon>Bacteria</taxon>
        <taxon>Bacillati</taxon>
        <taxon>Bacillota</taxon>
        <taxon>Bacilli</taxon>
        <taxon>Bacillales</taxon>
        <taxon>Paenibacillaceae</taxon>
        <taxon>Paenibacillus</taxon>
    </lineage>
</organism>
<evidence type="ECO:0000313" key="2">
    <source>
        <dbReference type="Proteomes" id="UP000639396"/>
    </source>
</evidence>
<reference evidence="1" key="1">
    <citation type="submission" date="2020-09" db="EMBL/GenBank/DDBJ databases">
        <title>A novel bacterium of genus Paenibacillus, isolated from South China Sea.</title>
        <authorList>
            <person name="Huang H."/>
            <person name="Mo K."/>
            <person name="Hu Y."/>
        </authorList>
    </citation>
    <scope>NUCLEOTIDE SEQUENCE</scope>
    <source>
        <strain evidence="1">IB182363</strain>
    </source>
</reference>
<protein>
    <submittedName>
        <fullName evidence="1">Uncharacterized protein</fullName>
    </submittedName>
</protein>
<dbReference type="Proteomes" id="UP000639396">
    <property type="component" value="Unassembled WGS sequence"/>
</dbReference>
<dbReference type="EMBL" id="JACXJA010000069">
    <property type="protein sequence ID" value="MBD2866758.1"/>
    <property type="molecule type" value="Genomic_DNA"/>
</dbReference>